<dbReference type="OMA" id="FARIGYF"/>
<sequence length="114" mass="12151">MVTKPALSLEDAPESPGVLTPTSNISEPSSPTLCNHCTNDPPLDASESSSGEIVKLGDTEVYISKPADNTDARLLLLLTNGVGVHSVNNQMQADHFARIGYFVAMPDLLVLYPQ</sequence>
<keyword evidence="3" id="KW-1185">Reference proteome</keyword>
<reference evidence="2 3" key="1">
    <citation type="journal article" date="2013" name="PLoS Genet.">
        <title>The genome and development-dependent transcriptomes of Pyronema confluens: a window into fungal evolution.</title>
        <authorList>
            <person name="Traeger S."/>
            <person name="Altegoer F."/>
            <person name="Freitag M."/>
            <person name="Gabaldon T."/>
            <person name="Kempken F."/>
            <person name="Kumar A."/>
            <person name="Marcet-Houben M."/>
            <person name="Poggeler S."/>
            <person name="Stajich J.E."/>
            <person name="Nowrousian M."/>
        </authorList>
    </citation>
    <scope>NUCLEOTIDE SEQUENCE [LARGE SCALE GENOMIC DNA]</scope>
    <source>
        <strain evidence="3">CBS 100304</strain>
        <tissue evidence="2">Vegetative mycelium</tissue>
    </source>
</reference>
<dbReference type="InterPro" id="IPR029058">
    <property type="entry name" value="AB_hydrolase_fold"/>
</dbReference>
<dbReference type="EMBL" id="HF935934">
    <property type="protein sequence ID" value="CCX32942.1"/>
    <property type="molecule type" value="Genomic_DNA"/>
</dbReference>
<evidence type="ECO:0000256" key="1">
    <source>
        <dbReference type="SAM" id="MobiDB-lite"/>
    </source>
</evidence>
<feature type="compositionally biased region" description="Polar residues" evidence="1">
    <location>
        <begin position="20"/>
        <end position="36"/>
    </location>
</feature>
<feature type="region of interest" description="Disordered" evidence="1">
    <location>
        <begin position="1"/>
        <end position="36"/>
    </location>
</feature>
<dbReference type="SUPFAM" id="SSF53474">
    <property type="entry name" value="alpha/beta-Hydrolases"/>
    <property type="match status" value="1"/>
</dbReference>
<evidence type="ECO:0000313" key="2">
    <source>
        <dbReference type="EMBL" id="CCX32942.1"/>
    </source>
</evidence>
<proteinExistence type="predicted"/>
<evidence type="ECO:0000313" key="3">
    <source>
        <dbReference type="Proteomes" id="UP000018144"/>
    </source>
</evidence>
<organism evidence="2 3">
    <name type="scientific">Pyronema omphalodes (strain CBS 100304)</name>
    <name type="common">Pyronema confluens</name>
    <dbReference type="NCBI Taxonomy" id="1076935"/>
    <lineage>
        <taxon>Eukaryota</taxon>
        <taxon>Fungi</taxon>
        <taxon>Dikarya</taxon>
        <taxon>Ascomycota</taxon>
        <taxon>Pezizomycotina</taxon>
        <taxon>Pezizomycetes</taxon>
        <taxon>Pezizales</taxon>
        <taxon>Pyronemataceae</taxon>
        <taxon>Pyronema</taxon>
    </lineage>
</organism>
<dbReference type="OrthoDB" id="1393670at2759"/>
<accession>U4LMY2</accession>
<gene>
    <name evidence="2" type="ORF">PCON_13797</name>
</gene>
<dbReference type="AlphaFoldDB" id="U4LMY2"/>
<protein>
    <submittedName>
        <fullName evidence="2">Uncharacterized protein</fullName>
    </submittedName>
</protein>
<dbReference type="STRING" id="1076935.U4LMY2"/>
<dbReference type="Proteomes" id="UP000018144">
    <property type="component" value="Unassembled WGS sequence"/>
</dbReference>
<name>U4LMY2_PYROM</name>